<accession>K9WD13</accession>
<dbReference type="OrthoDB" id="428645at2"/>
<evidence type="ECO:0000259" key="10">
    <source>
        <dbReference type="PROSITE" id="PS50011"/>
    </source>
</evidence>
<gene>
    <name evidence="11" type="ORF">Mic7113_1839</name>
</gene>
<dbReference type="InterPro" id="IPR017441">
    <property type="entry name" value="Protein_kinase_ATP_BS"/>
</dbReference>
<evidence type="ECO:0000256" key="6">
    <source>
        <dbReference type="ARBA" id="ARBA00022840"/>
    </source>
</evidence>
<evidence type="ECO:0000256" key="2">
    <source>
        <dbReference type="ARBA" id="ARBA00022527"/>
    </source>
</evidence>
<sequence>MNFAPGNLSSFHSDVLQQTQLGQLCGQQQLFRNRYEVLRMLGRGGFGVTFLAKDVLLPSEPLCVIKQLCPKVADPAALENAQRRFEREAKILGKLGSHSQIPRLLDYFVADGEFYLVQEYVCGPTLARLVRRSGCFSEEWVTRFLREMLVLLQYVHKQQVIHRDIKPQNIIRCQDDGRLVLIDFGAVKELVAQAGETSMKAPTTHFIGTVGFAPPEQFSLRPVFGSDIYALGITCLYLLTGKAPLDFDSDRHTGELIWQNSTQVSEPFANILSKMLKISLSDRYQSVGSILRSLDQNSTPDNAPDNLARCLLTRHQPAPQALANRNDSSSHSHQSPAAKAAIAIRDWKYRMQARQKQRQKDKINHILSE</sequence>
<keyword evidence="6 9" id="KW-0067">ATP-binding</keyword>
<keyword evidence="3" id="KW-0808">Transferase</keyword>
<feature type="domain" description="Protein kinase" evidence="10">
    <location>
        <begin position="35"/>
        <end position="295"/>
    </location>
</feature>
<dbReference type="PANTHER" id="PTHR24363:SF0">
    <property type="entry name" value="SERINE_THREONINE KINASE LIKE DOMAIN CONTAINING 1"/>
    <property type="match status" value="1"/>
</dbReference>
<dbReference type="GO" id="GO:0004674">
    <property type="term" value="F:protein serine/threonine kinase activity"/>
    <property type="evidence" value="ECO:0007669"/>
    <property type="project" value="UniProtKB-KW"/>
</dbReference>
<feature type="binding site" evidence="9">
    <location>
        <position position="66"/>
    </location>
    <ligand>
        <name>ATP</name>
        <dbReference type="ChEBI" id="CHEBI:30616"/>
    </ligand>
</feature>
<dbReference type="SUPFAM" id="SSF56112">
    <property type="entry name" value="Protein kinase-like (PK-like)"/>
    <property type="match status" value="1"/>
</dbReference>
<keyword evidence="5 11" id="KW-0418">Kinase</keyword>
<name>K9WD13_9CYAN</name>
<dbReference type="PROSITE" id="PS50011">
    <property type="entry name" value="PROTEIN_KINASE_DOM"/>
    <property type="match status" value="1"/>
</dbReference>
<dbReference type="PANTHER" id="PTHR24363">
    <property type="entry name" value="SERINE/THREONINE PROTEIN KINASE"/>
    <property type="match status" value="1"/>
</dbReference>
<dbReference type="AlphaFoldDB" id="K9WD13"/>
<reference evidence="11 12" key="1">
    <citation type="submission" date="2012-06" db="EMBL/GenBank/DDBJ databases">
        <title>Finished chromosome of genome of Microcoleus sp. PCC 7113.</title>
        <authorList>
            <consortium name="US DOE Joint Genome Institute"/>
            <person name="Gugger M."/>
            <person name="Coursin T."/>
            <person name="Rippka R."/>
            <person name="Tandeau De Marsac N."/>
            <person name="Huntemann M."/>
            <person name="Wei C.-L."/>
            <person name="Han J."/>
            <person name="Detter J.C."/>
            <person name="Han C."/>
            <person name="Tapia R."/>
            <person name="Chen A."/>
            <person name="Kyrpides N."/>
            <person name="Mavromatis K."/>
            <person name="Markowitz V."/>
            <person name="Szeto E."/>
            <person name="Ivanova N."/>
            <person name="Pagani I."/>
            <person name="Pati A."/>
            <person name="Goodwin L."/>
            <person name="Nordberg H.P."/>
            <person name="Cantor M.N."/>
            <person name="Hua S.X."/>
            <person name="Woyke T."/>
            <person name="Kerfeld C.A."/>
        </authorList>
    </citation>
    <scope>NUCLEOTIDE SEQUENCE [LARGE SCALE GENOMIC DNA]</scope>
    <source>
        <strain evidence="11 12">PCC 7113</strain>
    </source>
</reference>
<keyword evidence="2" id="KW-0723">Serine/threonine-protein kinase</keyword>
<dbReference type="PATRIC" id="fig|1173027.3.peg.2031"/>
<dbReference type="SMART" id="SM00220">
    <property type="entry name" value="S_TKc"/>
    <property type="match status" value="1"/>
</dbReference>
<dbReference type="RefSeq" id="WP_015181848.1">
    <property type="nucleotide sequence ID" value="NC_019738.1"/>
</dbReference>
<dbReference type="KEGG" id="mic:Mic7113_1839"/>
<dbReference type="PROSITE" id="PS00107">
    <property type="entry name" value="PROTEIN_KINASE_ATP"/>
    <property type="match status" value="1"/>
</dbReference>
<comment type="catalytic activity">
    <reaction evidence="8">
        <text>L-seryl-[protein] + ATP = O-phospho-L-seryl-[protein] + ADP + H(+)</text>
        <dbReference type="Rhea" id="RHEA:17989"/>
        <dbReference type="Rhea" id="RHEA-COMP:9863"/>
        <dbReference type="Rhea" id="RHEA-COMP:11604"/>
        <dbReference type="ChEBI" id="CHEBI:15378"/>
        <dbReference type="ChEBI" id="CHEBI:29999"/>
        <dbReference type="ChEBI" id="CHEBI:30616"/>
        <dbReference type="ChEBI" id="CHEBI:83421"/>
        <dbReference type="ChEBI" id="CHEBI:456216"/>
        <dbReference type="EC" id="2.7.11.1"/>
    </reaction>
</comment>
<dbReference type="CDD" id="cd14014">
    <property type="entry name" value="STKc_PknB_like"/>
    <property type="match status" value="1"/>
</dbReference>
<evidence type="ECO:0000256" key="8">
    <source>
        <dbReference type="ARBA" id="ARBA00048679"/>
    </source>
</evidence>
<dbReference type="InterPro" id="IPR000719">
    <property type="entry name" value="Prot_kinase_dom"/>
</dbReference>
<evidence type="ECO:0000256" key="1">
    <source>
        <dbReference type="ARBA" id="ARBA00012513"/>
    </source>
</evidence>
<proteinExistence type="predicted"/>
<dbReference type="GO" id="GO:0005524">
    <property type="term" value="F:ATP binding"/>
    <property type="evidence" value="ECO:0007669"/>
    <property type="project" value="UniProtKB-UniRule"/>
</dbReference>
<organism evidence="11 12">
    <name type="scientific">Allocoleopsis franciscana PCC 7113</name>
    <dbReference type="NCBI Taxonomy" id="1173027"/>
    <lineage>
        <taxon>Bacteria</taxon>
        <taxon>Bacillati</taxon>
        <taxon>Cyanobacteriota</taxon>
        <taxon>Cyanophyceae</taxon>
        <taxon>Coleofasciculales</taxon>
        <taxon>Coleofasciculaceae</taxon>
        <taxon>Allocoleopsis</taxon>
        <taxon>Allocoleopsis franciscana</taxon>
    </lineage>
</organism>
<dbReference type="InterPro" id="IPR011009">
    <property type="entry name" value="Kinase-like_dom_sf"/>
</dbReference>
<dbReference type="HOGENOM" id="CLU_000288_135_5_3"/>
<protein>
    <recommendedName>
        <fullName evidence="1">non-specific serine/threonine protein kinase</fullName>
        <ecNumber evidence="1">2.7.11.1</ecNumber>
    </recommendedName>
</protein>
<evidence type="ECO:0000256" key="4">
    <source>
        <dbReference type="ARBA" id="ARBA00022741"/>
    </source>
</evidence>
<evidence type="ECO:0000256" key="7">
    <source>
        <dbReference type="ARBA" id="ARBA00047899"/>
    </source>
</evidence>
<dbReference type="Pfam" id="PF00069">
    <property type="entry name" value="Pkinase"/>
    <property type="match status" value="1"/>
</dbReference>
<evidence type="ECO:0000313" key="11">
    <source>
        <dbReference type="EMBL" id="AFZ17696.1"/>
    </source>
</evidence>
<dbReference type="eggNOG" id="COG0515">
    <property type="taxonomic scope" value="Bacteria"/>
</dbReference>
<evidence type="ECO:0000256" key="9">
    <source>
        <dbReference type="PROSITE-ProRule" id="PRU10141"/>
    </source>
</evidence>
<dbReference type="EMBL" id="CP003630">
    <property type="protein sequence ID" value="AFZ17696.1"/>
    <property type="molecule type" value="Genomic_DNA"/>
</dbReference>
<keyword evidence="4 9" id="KW-0547">Nucleotide-binding</keyword>
<evidence type="ECO:0000256" key="5">
    <source>
        <dbReference type="ARBA" id="ARBA00022777"/>
    </source>
</evidence>
<keyword evidence="12" id="KW-1185">Reference proteome</keyword>
<dbReference type="Proteomes" id="UP000010471">
    <property type="component" value="Chromosome"/>
</dbReference>
<evidence type="ECO:0000256" key="3">
    <source>
        <dbReference type="ARBA" id="ARBA00022679"/>
    </source>
</evidence>
<evidence type="ECO:0000313" key="12">
    <source>
        <dbReference type="Proteomes" id="UP000010471"/>
    </source>
</evidence>
<comment type="catalytic activity">
    <reaction evidence="7">
        <text>L-threonyl-[protein] + ATP = O-phospho-L-threonyl-[protein] + ADP + H(+)</text>
        <dbReference type="Rhea" id="RHEA:46608"/>
        <dbReference type="Rhea" id="RHEA-COMP:11060"/>
        <dbReference type="Rhea" id="RHEA-COMP:11605"/>
        <dbReference type="ChEBI" id="CHEBI:15378"/>
        <dbReference type="ChEBI" id="CHEBI:30013"/>
        <dbReference type="ChEBI" id="CHEBI:30616"/>
        <dbReference type="ChEBI" id="CHEBI:61977"/>
        <dbReference type="ChEBI" id="CHEBI:456216"/>
        <dbReference type="EC" id="2.7.11.1"/>
    </reaction>
</comment>
<dbReference type="Gene3D" id="1.10.510.10">
    <property type="entry name" value="Transferase(Phosphotransferase) domain 1"/>
    <property type="match status" value="1"/>
</dbReference>
<dbReference type="STRING" id="1173027.Mic7113_1839"/>
<dbReference type="EC" id="2.7.11.1" evidence="1"/>